<dbReference type="InterPro" id="IPR037231">
    <property type="entry name" value="NAP-like_sf"/>
</dbReference>
<dbReference type="GO" id="GO:0005634">
    <property type="term" value="C:nucleus"/>
    <property type="evidence" value="ECO:0007669"/>
    <property type="project" value="InterPro"/>
</dbReference>
<dbReference type="AlphaFoldDB" id="A0A6A5WK43"/>
<evidence type="ECO:0000256" key="2">
    <source>
        <dbReference type="RuleBase" id="RU003876"/>
    </source>
</evidence>
<evidence type="ECO:0000256" key="1">
    <source>
        <dbReference type="ARBA" id="ARBA00009947"/>
    </source>
</evidence>
<dbReference type="OrthoDB" id="19419at2759"/>
<evidence type="ECO:0000256" key="3">
    <source>
        <dbReference type="SAM" id="MobiDB-lite"/>
    </source>
</evidence>
<dbReference type="SUPFAM" id="SSF143113">
    <property type="entry name" value="NAP-like"/>
    <property type="match status" value="1"/>
</dbReference>
<feature type="compositionally biased region" description="Acidic residues" evidence="3">
    <location>
        <begin position="252"/>
        <end position="261"/>
    </location>
</feature>
<reference evidence="4" key="1">
    <citation type="journal article" date="2020" name="Stud. Mycol.">
        <title>101 Dothideomycetes genomes: a test case for predicting lifestyles and emergence of pathogens.</title>
        <authorList>
            <person name="Haridas S."/>
            <person name="Albert R."/>
            <person name="Binder M."/>
            <person name="Bloem J."/>
            <person name="Labutti K."/>
            <person name="Salamov A."/>
            <person name="Andreopoulos B."/>
            <person name="Baker S."/>
            <person name="Barry K."/>
            <person name="Bills G."/>
            <person name="Bluhm B."/>
            <person name="Cannon C."/>
            <person name="Castanera R."/>
            <person name="Culley D."/>
            <person name="Daum C."/>
            <person name="Ezra D."/>
            <person name="Gonzalez J."/>
            <person name="Henrissat B."/>
            <person name="Kuo A."/>
            <person name="Liang C."/>
            <person name="Lipzen A."/>
            <person name="Lutzoni F."/>
            <person name="Magnuson J."/>
            <person name="Mondo S."/>
            <person name="Nolan M."/>
            <person name="Ohm R."/>
            <person name="Pangilinan J."/>
            <person name="Park H.-J."/>
            <person name="Ramirez L."/>
            <person name="Alfaro M."/>
            <person name="Sun H."/>
            <person name="Tritt A."/>
            <person name="Yoshinaga Y."/>
            <person name="Zwiers L.-H."/>
            <person name="Turgeon B."/>
            <person name="Goodwin S."/>
            <person name="Spatafora J."/>
            <person name="Crous P."/>
            <person name="Grigoriev I."/>
        </authorList>
    </citation>
    <scope>NUCLEOTIDE SEQUENCE</scope>
    <source>
        <strain evidence="4">CBS 123094</strain>
    </source>
</reference>
<feature type="compositionally biased region" description="Basic and acidic residues" evidence="3">
    <location>
        <begin position="262"/>
        <end position="271"/>
    </location>
</feature>
<dbReference type="Pfam" id="PF00956">
    <property type="entry name" value="NAP"/>
    <property type="match status" value="1"/>
</dbReference>
<evidence type="ECO:0000313" key="5">
    <source>
        <dbReference type="Proteomes" id="UP000799779"/>
    </source>
</evidence>
<feature type="compositionally biased region" description="Acidic residues" evidence="3">
    <location>
        <begin position="230"/>
        <end position="244"/>
    </location>
</feature>
<dbReference type="EMBL" id="ML977578">
    <property type="protein sequence ID" value="KAF2002203.1"/>
    <property type="molecule type" value="Genomic_DNA"/>
</dbReference>
<protein>
    <submittedName>
        <fullName evidence="4">NAP-domain-containing protein</fullName>
    </submittedName>
</protein>
<dbReference type="GO" id="GO:0006334">
    <property type="term" value="P:nucleosome assembly"/>
    <property type="evidence" value="ECO:0007669"/>
    <property type="project" value="InterPro"/>
</dbReference>
<feature type="compositionally biased region" description="Acidic residues" evidence="3">
    <location>
        <begin position="272"/>
        <end position="281"/>
    </location>
</feature>
<gene>
    <name evidence="4" type="ORF">P154DRAFT_553152</name>
</gene>
<name>A0A6A5WK43_9PLEO</name>
<sequence length="304" mass="35346">MANKDPLTLPEPGRSEYQAEFLQKNPGVGAPVRELLDLQKRHFALDKRFQDEIWQLEQRHYERCQMLFQKRAAITKGSEPGSRSYSQVVAQGAESRVPTSTTRGLPHFWLRAMKNSPEITKWITRRDEPALSYLSDVRVEFLKDGVNGFRLLFDFDENPFFTNQMLTKDFTYETESQDDGIYGESMNSKADGCEIHWKPGRDLTEVAEVAPGKFEFESFFDFFNTTSWKDEEEYSDGEDEQDNGDEYKRHDEEEDDEEDVEEINRQDQTKNEDDDMENGDLALDADFDSLCYPLVHRRGPALRG</sequence>
<proteinExistence type="inferred from homology"/>
<comment type="similarity">
    <text evidence="1 2">Belongs to the nucleosome assembly protein (NAP) family.</text>
</comment>
<dbReference type="InterPro" id="IPR002164">
    <property type="entry name" value="NAP_family"/>
</dbReference>
<dbReference type="Gene3D" id="1.20.5.1500">
    <property type="match status" value="1"/>
</dbReference>
<organism evidence="4 5">
    <name type="scientific">Amniculicola lignicola CBS 123094</name>
    <dbReference type="NCBI Taxonomy" id="1392246"/>
    <lineage>
        <taxon>Eukaryota</taxon>
        <taxon>Fungi</taxon>
        <taxon>Dikarya</taxon>
        <taxon>Ascomycota</taxon>
        <taxon>Pezizomycotina</taxon>
        <taxon>Dothideomycetes</taxon>
        <taxon>Pleosporomycetidae</taxon>
        <taxon>Pleosporales</taxon>
        <taxon>Amniculicolaceae</taxon>
        <taxon>Amniculicola</taxon>
    </lineage>
</organism>
<accession>A0A6A5WK43</accession>
<keyword evidence="5" id="KW-1185">Reference proteome</keyword>
<evidence type="ECO:0000313" key="4">
    <source>
        <dbReference type="EMBL" id="KAF2002203.1"/>
    </source>
</evidence>
<dbReference type="Proteomes" id="UP000799779">
    <property type="component" value="Unassembled WGS sequence"/>
</dbReference>
<dbReference type="Gene3D" id="3.30.1120.90">
    <property type="entry name" value="Nucleosome assembly protein"/>
    <property type="match status" value="1"/>
</dbReference>
<feature type="region of interest" description="Disordered" evidence="3">
    <location>
        <begin position="230"/>
        <end position="281"/>
    </location>
</feature>
<dbReference type="PANTHER" id="PTHR11875">
    <property type="entry name" value="TESTIS-SPECIFIC Y-ENCODED PROTEIN"/>
    <property type="match status" value="1"/>
</dbReference>